<evidence type="ECO:0000313" key="13">
    <source>
        <dbReference type="EMBL" id="KAG2262924.1"/>
    </source>
</evidence>
<feature type="signal peptide" evidence="11">
    <location>
        <begin position="1"/>
        <end position="23"/>
    </location>
</feature>
<dbReference type="FunFam" id="3.80.10.10:FF:000400">
    <property type="entry name" value="Nuclear pore complex protein NUP107"/>
    <property type="match status" value="1"/>
</dbReference>
<protein>
    <recommendedName>
        <fullName evidence="12">Leucine-rich repeat-containing N-terminal plant-type domain-containing protein</fullName>
    </recommendedName>
</protein>
<feature type="domain" description="Leucine-rich repeat-containing N-terminal plant-type" evidence="12">
    <location>
        <begin position="31"/>
        <end position="67"/>
    </location>
</feature>
<dbReference type="FunFam" id="3.80.10.10:FF:000348">
    <property type="entry name" value="Polygalacturonase inhibitor 1"/>
    <property type="match status" value="1"/>
</dbReference>
<keyword evidence="4" id="KW-0812">Transmembrane</keyword>
<dbReference type="PANTHER" id="PTHR48059">
    <property type="entry name" value="POLYGALACTURONASE INHIBITOR 1"/>
    <property type="match status" value="1"/>
</dbReference>
<feature type="domain" description="Leucine-rich repeat-containing N-terminal plant-type" evidence="12">
    <location>
        <begin position="685"/>
        <end position="721"/>
    </location>
</feature>
<dbReference type="SMART" id="SM00369">
    <property type="entry name" value="LRR_TYP"/>
    <property type="match status" value="10"/>
</dbReference>
<dbReference type="Pfam" id="PF00560">
    <property type="entry name" value="LRR_1"/>
    <property type="match status" value="10"/>
</dbReference>
<dbReference type="PROSITE" id="PS51450">
    <property type="entry name" value="LRR"/>
    <property type="match status" value="4"/>
</dbReference>
<evidence type="ECO:0000256" key="10">
    <source>
        <dbReference type="ARBA" id="ARBA00038043"/>
    </source>
</evidence>
<evidence type="ECO:0000256" key="2">
    <source>
        <dbReference type="ARBA" id="ARBA00004196"/>
    </source>
</evidence>
<dbReference type="InterPro" id="IPR032675">
    <property type="entry name" value="LRR_dom_sf"/>
</dbReference>
<gene>
    <name evidence="13" type="ORF">Bca52824_070003</name>
</gene>
<keyword evidence="8" id="KW-0472">Membrane</keyword>
<comment type="similarity">
    <text evidence="10">Belongs to the polygalacturonase-inhibiting protein family.</text>
</comment>
<evidence type="ECO:0000256" key="8">
    <source>
        <dbReference type="ARBA" id="ARBA00023136"/>
    </source>
</evidence>
<reference evidence="13 14" key="1">
    <citation type="submission" date="2020-02" db="EMBL/GenBank/DDBJ databases">
        <authorList>
            <person name="Ma Q."/>
            <person name="Huang Y."/>
            <person name="Song X."/>
            <person name="Pei D."/>
        </authorList>
    </citation>
    <scope>NUCLEOTIDE SEQUENCE [LARGE SCALE GENOMIC DNA]</scope>
    <source>
        <strain evidence="13">Sxm20200214</strain>
        <tissue evidence="13">Leaf</tissue>
    </source>
</reference>
<dbReference type="Pfam" id="PF13855">
    <property type="entry name" value="LRR_8"/>
    <property type="match status" value="1"/>
</dbReference>
<evidence type="ECO:0000256" key="6">
    <source>
        <dbReference type="ARBA" id="ARBA00022737"/>
    </source>
</evidence>
<dbReference type="InterPro" id="IPR051848">
    <property type="entry name" value="PGIP"/>
</dbReference>
<evidence type="ECO:0000256" key="3">
    <source>
        <dbReference type="ARBA" id="ARBA00022614"/>
    </source>
</evidence>
<proteinExistence type="inferred from homology"/>
<sequence length="1260" mass="140516">MDHRTNTTLLFSLLFFITHLTNALSKDVCNQNDKNTLLKIKKSLNNPYHLASWDPESDCCSWNSLECGDATVNHRVISLTIFSAQISGQIPPEVGDLPYLQKLVFRKITNLTGQIPQTITKLKYLYFLRLSWTNVTGPVPEFLSQLKNLVYLNLSFNKLSGSIPSSLSLLPKLSYVDLSRNNLTGTIPESFGSFPGEVPDLFLSHNQLSGSIPKSLGSLDFNRIDFSRNKLIGDASMLFGANKTTFSIDLSRNMFQFDLSRVEIPKTCGILDLNHNGITGNIPCGDATVNYRVISLTIFAGQISGQLPPEVGDLPYLQRLTFHKLTNITGQIPSTITKLKYLRFLRLSRLNLTGPVPEFLNQLMNLEYLNLSFNQLSGSIPSSLSSSPKLTGIDLITYLILSHNQLSGSIPKSLGNNDYVYGFNVSYNRLCGPIPTGGSLQSLDYYRYFHNKCLCGAPLDIGDLLYLQRLTFHKLTNITGRIPSTITKLKYLRFLRLSRLNLTGPIPDFSQLMNLEYLNLSFNQLSGSIPSSLSSLPKLTGIDLSRNKLTGILIPPEVGDLLYLERLTFHKITNITGQIPSTITKLKYLSSLRLSWLNLTGPIPDFSQLMNLEYLNLSFNQLSGSIPSSLSSLPKLTGIDLSRNKLTDQTPYNMDHKTNTTLLFSFSFFITYLITIASTKDLCNPTDKNTLLKIKKSLNNPYHLASWDPESDCCSWYCLECGDATVNHRVISLTIFSAQISGQIPLEVGDLPYLQELMFHKITNITGQIPHTITKLKYLRSLRLSWLNLTGPVPEFLSQLINLDYVNLSFNKLSGSIPSSLSLLPKLSYVDLSRNKLTGTIPESFGSFPAELPYLILSHNQLSGSIPKSLGNVDFNQIDFSRNKLTGDASMLFGANKTTFSIDLSRNMFQFDLTRVEISESVGVLDLNHNGITGSIPVQWTEHSLQILNISYNRLCGRIPTGGSLQRFDSYTYFHNKCLCGAPLDSCKGRTKNKNKGPILILYPLYSLITQISAQIPPEVGDLPYLQTLIFRKLSNLTGPIPPTIAKLKYLRFLRLSWTNLTGPVPGFLGQLKDLEYIDLSYNDLSGSIPSSLALLPKLGYLELSRNKLTGPIPELFGSFPGEVPYLLLSHNQLTGSIPKSLGKLDFYRIDLSHNKLKGDASMLFGANKTTWTIDISRNMFQFDISKVKVAKTVNLLDLNHNGITGSIPVQWTQLSLQTFNVSYNRLCGPIPKGGGLQRFHAYAYLHNKCLCGAPLQRCK</sequence>
<evidence type="ECO:0000256" key="7">
    <source>
        <dbReference type="ARBA" id="ARBA00022989"/>
    </source>
</evidence>
<evidence type="ECO:0000256" key="5">
    <source>
        <dbReference type="ARBA" id="ARBA00022729"/>
    </source>
</evidence>
<keyword evidence="3" id="KW-0433">Leucine-rich repeat</keyword>
<evidence type="ECO:0000259" key="12">
    <source>
        <dbReference type="Pfam" id="PF08263"/>
    </source>
</evidence>
<dbReference type="PANTHER" id="PTHR48059:SF4">
    <property type="entry name" value="POLYGALACTURONASE INHIBITOR 1-RELATED"/>
    <property type="match status" value="1"/>
</dbReference>
<feature type="chain" id="PRO_5036481430" description="Leucine-rich repeat-containing N-terminal plant-type domain-containing protein" evidence="11">
    <location>
        <begin position="24"/>
        <end position="1260"/>
    </location>
</feature>
<dbReference type="Pfam" id="PF12799">
    <property type="entry name" value="LRR_4"/>
    <property type="match status" value="1"/>
</dbReference>
<dbReference type="PRINTS" id="PR00019">
    <property type="entry name" value="LEURICHRPT"/>
</dbReference>
<dbReference type="FunFam" id="3.80.10.10:FF:000095">
    <property type="entry name" value="LRR receptor-like serine/threonine-protein kinase GSO1"/>
    <property type="match status" value="3"/>
</dbReference>
<dbReference type="AlphaFoldDB" id="A0A8X7Q332"/>
<dbReference type="EMBL" id="JAAMPC010000014">
    <property type="protein sequence ID" value="KAG2262924.1"/>
    <property type="molecule type" value="Genomic_DNA"/>
</dbReference>
<comment type="caution">
    <text evidence="13">The sequence shown here is derived from an EMBL/GenBank/DDBJ whole genome shotgun (WGS) entry which is preliminary data.</text>
</comment>
<evidence type="ECO:0000313" key="14">
    <source>
        <dbReference type="Proteomes" id="UP000886595"/>
    </source>
</evidence>
<keyword evidence="14" id="KW-1185">Reference proteome</keyword>
<dbReference type="InterPro" id="IPR001611">
    <property type="entry name" value="Leu-rich_rpt"/>
</dbReference>
<dbReference type="Pfam" id="PF08263">
    <property type="entry name" value="LRRNT_2"/>
    <property type="match status" value="2"/>
</dbReference>
<keyword evidence="5 11" id="KW-0732">Signal</keyword>
<dbReference type="GO" id="GO:0030154">
    <property type="term" value="P:cell differentiation"/>
    <property type="evidence" value="ECO:0007669"/>
    <property type="project" value="UniProtKB-ARBA"/>
</dbReference>
<accession>A0A8X7Q332</accession>
<evidence type="ECO:0000256" key="11">
    <source>
        <dbReference type="SAM" id="SignalP"/>
    </source>
</evidence>
<dbReference type="SUPFAM" id="SSF52058">
    <property type="entry name" value="L domain-like"/>
    <property type="match status" value="5"/>
</dbReference>
<keyword evidence="6" id="KW-0677">Repeat</keyword>
<comment type="subcellular location">
    <subcellularLocation>
        <location evidence="2">Cell envelope</location>
    </subcellularLocation>
    <subcellularLocation>
        <location evidence="1">Membrane</location>
        <topology evidence="1">Single-pass membrane protein</topology>
    </subcellularLocation>
</comment>
<dbReference type="InterPro" id="IPR003591">
    <property type="entry name" value="Leu-rich_rpt_typical-subtyp"/>
</dbReference>
<evidence type="ECO:0000256" key="9">
    <source>
        <dbReference type="ARBA" id="ARBA00023170"/>
    </source>
</evidence>
<evidence type="ECO:0000256" key="4">
    <source>
        <dbReference type="ARBA" id="ARBA00022692"/>
    </source>
</evidence>
<dbReference type="OrthoDB" id="676979at2759"/>
<keyword evidence="9" id="KW-0675">Receptor</keyword>
<dbReference type="GO" id="GO:1905392">
    <property type="term" value="P:plant organ morphogenesis"/>
    <property type="evidence" value="ECO:0007669"/>
    <property type="project" value="UniProtKB-ARBA"/>
</dbReference>
<dbReference type="Gene3D" id="3.80.10.10">
    <property type="entry name" value="Ribonuclease Inhibitor"/>
    <property type="match status" value="7"/>
</dbReference>
<evidence type="ECO:0000256" key="1">
    <source>
        <dbReference type="ARBA" id="ARBA00004167"/>
    </source>
</evidence>
<dbReference type="Proteomes" id="UP000886595">
    <property type="component" value="Unassembled WGS sequence"/>
</dbReference>
<dbReference type="InterPro" id="IPR025875">
    <property type="entry name" value="Leu-rich_rpt_4"/>
</dbReference>
<keyword evidence="7" id="KW-1133">Transmembrane helix</keyword>
<organism evidence="13 14">
    <name type="scientific">Brassica carinata</name>
    <name type="common">Ethiopian mustard</name>
    <name type="synonym">Abyssinian cabbage</name>
    <dbReference type="NCBI Taxonomy" id="52824"/>
    <lineage>
        <taxon>Eukaryota</taxon>
        <taxon>Viridiplantae</taxon>
        <taxon>Streptophyta</taxon>
        <taxon>Embryophyta</taxon>
        <taxon>Tracheophyta</taxon>
        <taxon>Spermatophyta</taxon>
        <taxon>Magnoliopsida</taxon>
        <taxon>eudicotyledons</taxon>
        <taxon>Gunneridae</taxon>
        <taxon>Pentapetalae</taxon>
        <taxon>rosids</taxon>
        <taxon>malvids</taxon>
        <taxon>Brassicales</taxon>
        <taxon>Brassicaceae</taxon>
        <taxon>Brassiceae</taxon>
        <taxon>Brassica</taxon>
    </lineage>
</organism>
<dbReference type="InterPro" id="IPR013210">
    <property type="entry name" value="LRR_N_plant-typ"/>
</dbReference>
<dbReference type="GO" id="GO:0016020">
    <property type="term" value="C:membrane"/>
    <property type="evidence" value="ECO:0007669"/>
    <property type="project" value="UniProtKB-SubCell"/>
</dbReference>
<name>A0A8X7Q332_BRACI</name>